<dbReference type="Gene3D" id="3.90.550.10">
    <property type="entry name" value="Spore Coat Polysaccharide Biosynthesis Protein SpsA, Chain A"/>
    <property type="match status" value="1"/>
</dbReference>
<sequence length="462" mass="55308">MVKVSVVIPVYNVENYLRDCLDSIVNQTLEDIEIICIDDGSPDNSIDILNEYAAKDPRMTVVRQENGGHAVATNRGMDMATGKYLFLMDSDDILELNALEDSYKKAEEKNVDFVLFKAINYDHPNDRYYETEVYSMDKIAKCVGENVFSHEDIGDLMFEASVTPWSKLYNRKFIMDNNIRFPEGLIFEDNVFFYKALFCAKRIYFLKEFLFIRRWYATSSTTAGDLRFLNSIDVINLMIKVFKEFDQYERYKKHLLNRKVSLGIMRYNKIKEQFKETYYQALRDDFLLILKDSVYYNDLISNVNYSNKKIFQQVIISETHEEFDLLRKAYAQDMDNEDEKKILFRDLLTYEFTNFSETPEEYKPAYFNQIKSKFTQLIDDPNLYNQIFRYLNYRNKKVFERVMIADNYEEYKLIKKAYDETQRVHYFKNLIQRKTREYKHAKKQADELLNSNSWKITEPLRR</sequence>
<dbReference type="Proteomes" id="UP000217528">
    <property type="component" value="Unassembled WGS sequence"/>
</dbReference>
<keyword evidence="3" id="KW-0808">Transferase</keyword>
<gene>
    <name evidence="3" type="primary">epsJ_3</name>
    <name evidence="2" type="ORF">ASJ82_01755</name>
    <name evidence="3" type="ORF">MSCUN_16200</name>
</gene>
<dbReference type="EMBL" id="LWMS01000048">
    <property type="protein sequence ID" value="PWL07538.1"/>
    <property type="molecule type" value="Genomic_DNA"/>
</dbReference>
<keyword evidence="3" id="KW-0328">Glycosyltransferase</keyword>
<reference evidence="2 4" key="2">
    <citation type="journal article" date="2017" name="BMC Genomics">
        <title>Genomic analysis of methanogenic archaea reveals a shift towards energy conservation.</title>
        <authorList>
            <person name="Gilmore S.P."/>
            <person name="Henske J.K."/>
            <person name="Sexton J.A."/>
            <person name="Solomon K.V."/>
            <person name="Seppala S."/>
            <person name="Yoo J.I."/>
            <person name="Huyett L.M."/>
            <person name="Pressman A."/>
            <person name="Cogan J.Z."/>
            <person name="Kivenson V."/>
            <person name="Peng X."/>
            <person name="Tan Y."/>
            <person name="Valentine D.L."/>
            <person name="O'Malley M.A."/>
        </authorList>
    </citation>
    <scope>NUCLEOTIDE SEQUENCE [LARGE SCALE GENOMIC DNA]</scope>
    <source>
        <strain evidence="2 4">1R-7</strain>
    </source>
</reference>
<name>A0A2A2HCM0_9EURY</name>
<keyword evidence="4" id="KW-1185">Reference proteome</keyword>
<evidence type="ECO:0000313" key="4">
    <source>
        <dbReference type="Proteomes" id="UP000217528"/>
    </source>
</evidence>
<dbReference type="PANTHER" id="PTHR22916">
    <property type="entry name" value="GLYCOSYLTRANSFERASE"/>
    <property type="match status" value="1"/>
</dbReference>
<evidence type="ECO:0000259" key="1">
    <source>
        <dbReference type="Pfam" id="PF00535"/>
    </source>
</evidence>
<evidence type="ECO:0000313" key="3">
    <source>
        <dbReference type="EMBL" id="PWL07538.1"/>
    </source>
</evidence>
<dbReference type="Pfam" id="PF00535">
    <property type="entry name" value="Glycos_transf_2"/>
    <property type="match status" value="1"/>
</dbReference>
<dbReference type="RefSeq" id="WP_095608905.1">
    <property type="nucleotide sequence ID" value="NZ_LMVN01000023.1"/>
</dbReference>
<proteinExistence type="predicted"/>
<dbReference type="InterPro" id="IPR029044">
    <property type="entry name" value="Nucleotide-diphossugar_trans"/>
</dbReference>
<accession>A0A2A2HCM0</accession>
<dbReference type="InterPro" id="IPR001173">
    <property type="entry name" value="Glyco_trans_2-like"/>
</dbReference>
<dbReference type="OrthoDB" id="77457at2157"/>
<dbReference type="AlphaFoldDB" id="A0A2A2HCM0"/>
<dbReference type="Proteomes" id="UP000246004">
    <property type="component" value="Unassembled WGS sequence"/>
</dbReference>
<dbReference type="EC" id="2.4.-.-" evidence="3"/>
<dbReference type="GO" id="GO:0016758">
    <property type="term" value="F:hexosyltransferase activity"/>
    <property type="evidence" value="ECO:0007669"/>
    <property type="project" value="UniProtKB-ARBA"/>
</dbReference>
<feature type="domain" description="Glycosyltransferase 2-like" evidence="1">
    <location>
        <begin position="5"/>
        <end position="133"/>
    </location>
</feature>
<protein>
    <submittedName>
        <fullName evidence="3">Putative glycosyltransferase EpsJ</fullName>
        <ecNumber evidence="3">2.4.-.-</ecNumber>
    </submittedName>
</protein>
<dbReference type="EMBL" id="LMVN01000023">
    <property type="protein sequence ID" value="PAV06983.1"/>
    <property type="molecule type" value="Genomic_DNA"/>
</dbReference>
<dbReference type="PANTHER" id="PTHR22916:SF3">
    <property type="entry name" value="UDP-GLCNAC:BETAGAL BETA-1,3-N-ACETYLGLUCOSAMINYLTRANSFERASE-LIKE PROTEIN 1"/>
    <property type="match status" value="1"/>
</dbReference>
<evidence type="ECO:0000313" key="5">
    <source>
        <dbReference type="Proteomes" id="UP000246004"/>
    </source>
</evidence>
<dbReference type="CDD" id="cd00761">
    <property type="entry name" value="Glyco_tranf_GTA_type"/>
    <property type="match status" value="1"/>
</dbReference>
<dbReference type="SUPFAM" id="SSF53448">
    <property type="entry name" value="Nucleotide-diphospho-sugar transferases"/>
    <property type="match status" value="1"/>
</dbReference>
<comment type="caution">
    <text evidence="2">The sequence shown here is derived from an EMBL/GenBank/DDBJ whole genome shotgun (WGS) entry which is preliminary data.</text>
</comment>
<organism evidence="2 4">
    <name type="scientific">Methanosphaera cuniculi</name>
    <dbReference type="NCBI Taxonomy" id="1077256"/>
    <lineage>
        <taxon>Archaea</taxon>
        <taxon>Methanobacteriati</taxon>
        <taxon>Methanobacteriota</taxon>
        <taxon>Methanomada group</taxon>
        <taxon>Methanobacteria</taxon>
        <taxon>Methanobacteriales</taxon>
        <taxon>Methanobacteriaceae</taxon>
        <taxon>Methanosphaera</taxon>
    </lineage>
</organism>
<evidence type="ECO:0000313" key="2">
    <source>
        <dbReference type="EMBL" id="PAV06983.1"/>
    </source>
</evidence>
<reference evidence="3 5" key="1">
    <citation type="submission" date="2016-04" db="EMBL/GenBank/DDBJ databases">
        <title>Genome sequence of Methanosphaera cuniculi DSM 4103.</title>
        <authorList>
            <person name="Poehlein A."/>
            <person name="Seedorf H."/>
            <person name="Daniel R."/>
        </authorList>
    </citation>
    <scope>NUCLEOTIDE SEQUENCE [LARGE SCALE GENOMIC DNA]</scope>
    <source>
        <strain evidence="3 5">DSM 4103</strain>
    </source>
</reference>